<protein>
    <submittedName>
        <fullName evidence="2">Uncharacterized protein</fullName>
    </submittedName>
</protein>
<sequence length="244" mass="29135">MDKLCHSESIVGKSFEYWKNIYDQGIIDLHAVHLQLNHLTYALNHNLITNEEYYKYRLSITDQYKSSFTDYKPCSLMNFCKALKKHTLMNNIEINKPLIIDKHSEEIICEVQNSIINNSENINQQNREMVNIHEYNLSKEQENNNDQIEIPKKSRKKRKRKKKNNNDWKNIDHSNTVVTNNSDECDKKMKNSIITSKKTVKIFFRKMNNKDKSQIDQRKSLVSTQRSVRDMFSKLLKQFKKERQ</sequence>
<evidence type="ECO:0000256" key="1">
    <source>
        <dbReference type="SAM" id="MobiDB-lite"/>
    </source>
</evidence>
<feature type="region of interest" description="Disordered" evidence="1">
    <location>
        <begin position="135"/>
        <end position="183"/>
    </location>
</feature>
<organism evidence="2">
    <name type="scientific">Schizaphis graminum</name>
    <name type="common">Green bug aphid</name>
    <dbReference type="NCBI Taxonomy" id="13262"/>
    <lineage>
        <taxon>Eukaryota</taxon>
        <taxon>Metazoa</taxon>
        <taxon>Ecdysozoa</taxon>
        <taxon>Arthropoda</taxon>
        <taxon>Hexapoda</taxon>
        <taxon>Insecta</taxon>
        <taxon>Pterygota</taxon>
        <taxon>Neoptera</taxon>
        <taxon>Paraneoptera</taxon>
        <taxon>Hemiptera</taxon>
        <taxon>Sternorrhyncha</taxon>
        <taxon>Aphidomorpha</taxon>
        <taxon>Aphidoidea</taxon>
        <taxon>Aphididae</taxon>
        <taxon>Aphidini</taxon>
        <taxon>Schizaphis</taxon>
    </lineage>
</organism>
<name>A0A2S2PQ15_SCHGA</name>
<feature type="compositionally biased region" description="Polar residues" evidence="1">
    <location>
        <begin position="173"/>
        <end position="182"/>
    </location>
</feature>
<proteinExistence type="predicted"/>
<feature type="compositionally biased region" description="Basic residues" evidence="1">
    <location>
        <begin position="153"/>
        <end position="163"/>
    </location>
</feature>
<reference evidence="2" key="1">
    <citation type="submission" date="2018-04" db="EMBL/GenBank/DDBJ databases">
        <title>Transcriptome of Schizaphis graminum biotype I.</title>
        <authorList>
            <person name="Scully E.D."/>
            <person name="Geib S.M."/>
            <person name="Palmer N.A."/>
            <person name="Koch K."/>
            <person name="Bradshaw J."/>
            <person name="Heng-Moss T."/>
            <person name="Sarath G."/>
        </authorList>
    </citation>
    <scope>NUCLEOTIDE SEQUENCE</scope>
</reference>
<dbReference type="EMBL" id="GGMR01018941">
    <property type="protein sequence ID" value="MBY31560.1"/>
    <property type="molecule type" value="Transcribed_RNA"/>
</dbReference>
<gene>
    <name evidence="2" type="ORF">g.2320</name>
</gene>
<accession>A0A2S2PQ15</accession>
<evidence type="ECO:0000313" key="2">
    <source>
        <dbReference type="EMBL" id="MBY31560.1"/>
    </source>
</evidence>
<dbReference type="AlphaFoldDB" id="A0A2S2PQ15"/>